<dbReference type="PRINTS" id="PR00111">
    <property type="entry name" value="ABHYDROLASE"/>
</dbReference>
<dbReference type="EMBL" id="HBGS01033348">
    <property type="protein sequence ID" value="CAD9435605.1"/>
    <property type="molecule type" value="Transcribed_RNA"/>
</dbReference>
<name>A0A7S2G9D9_9STRA</name>
<evidence type="ECO:0000313" key="2">
    <source>
        <dbReference type="EMBL" id="CAD9435605.1"/>
    </source>
</evidence>
<dbReference type="PANTHER" id="PTHR47832">
    <property type="entry name" value="DNA PHOTOLYASE"/>
    <property type="match status" value="1"/>
</dbReference>
<proteinExistence type="predicted"/>
<dbReference type="InterPro" id="IPR029058">
    <property type="entry name" value="AB_hydrolase_fold"/>
</dbReference>
<dbReference type="AlphaFoldDB" id="A0A7S2G9D9"/>
<evidence type="ECO:0000259" key="1">
    <source>
        <dbReference type="Pfam" id="PF12697"/>
    </source>
</evidence>
<reference evidence="2" key="1">
    <citation type="submission" date="2021-01" db="EMBL/GenBank/DDBJ databases">
        <authorList>
            <person name="Corre E."/>
            <person name="Pelletier E."/>
            <person name="Niang G."/>
            <person name="Scheremetjew M."/>
            <person name="Finn R."/>
            <person name="Kale V."/>
            <person name="Holt S."/>
            <person name="Cochrane G."/>
            <person name="Meng A."/>
            <person name="Brown T."/>
            <person name="Cohen L."/>
        </authorList>
    </citation>
    <scope>NUCLEOTIDE SEQUENCE</scope>
    <source>
        <strain evidence="2">CCMP1381</strain>
    </source>
</reference>
<accession>A0A7S2G9D9</accession>
<dbReference type="Pfam" id="PF12697">
    <property type="entry name" value="Abhydrolase_6"/>
    <property type="match status" value="1"/>
</dbReference>
<dbReference type="PANTHER" id="PTHR47832:SF1">
    <property type="entry name" value="DNA PHOTOLYASE"/>
    <property type="match status" value="1"/>
</dbReference>
<feature type="domain" description="AB hydrolase-1" evidence="1">
    <location>
        <begin position="6"/>
        <end position="297"/>
    </location>
</feature>
<sequence>MTPPALVLVHGFGSSSDQWRRLVKSIQWKQAYEPNGTLNGPRTIVAVDILGFGNSEKPGVSYTQHLWEAQIGDFVLEVLRGRPFVIAGNSIGGGLSCGVASNLKDLCRGLILCNTAGVILEPSEYAAQAAATGKSVGEQTRGGAAGLGVYYKGVPGGQALLDGFGSGLIGLLKPQIPDLLKKCYPTNPDSADSAQALHIARGASDPGADNVIGSGQKLPPQRPLNEVLGAACNQHPPISAFTGPVLVTQGVLDPLTGPELAAQRAEQLGVLRDDVTVERLQAGHCPHDELPDDVASAVVRWWPQVL</sequence>
<dbReference type="InterPro" id="IPR000073">
    <property type="entry name" value="AB_hydrolase_1"/>
</dbReference>
<protein>
    <recommendedName>
        <fullName evidence="1">AB hydrolase-1 domain-containing protein</fullName>
    </recommendedName>
</protein>
<organism evidence="2">
    <name type="scientific">Octactis speculum</name>
    <dbReference type="NCBI Taxonomy" id="3111310"/>
    <lineage>
        <taxon>Eukaryota</taxon>
        <taxon>Sar</taxon>
        <taxon>Stramenopiles</taxon>
        <taxon>Ochrophyta</taxon>
        <taxon>Dictyochophyceae</taxon>
        <taxon>Dictyochales</taxon>
        <taxon>Dictyochaceae</taxon>
        <taxon>Octactis</taxon>
    </lineage>
</organism>
<dbReference type="Gene3D" id="3.40.50.1820">
    <property type="entry name" value="alpha/beta hydrolase"/>
    <property type="match status" value="1"/>
</dbReference>
<gene>
    <name evidence="2" type="ORF">DSPE1174_LOCUS17174</name>
</gene>
<dbReference type="SUPFAM" id="SSF53474">
    <property type="entry name" value="alpha/beta-Hydrolases"/>
    <property type="match status" value="1"/>
</dbReference>